<dbReference type="GO" id="GO:0000981">
    <property type="term" value="F:DNA-binding transcription factor activity, RNA polymerase II-specific"/>
    <property type="evidence" value="ECO:0007669"/>
    <property type="project" value="InterPro"/>
</dbReference>
<comment type="subcellular location">
    <subcellularLocation>
        <location evidence="1">Nucleus</location>
    </subcellularLocation>
</comment>
<protein>
    <recommendedName>
        <fullName evidence="4">Zn(2)-C6 fungal-type domain-containing protein</fullName>
    </recommendedName>
</protein>
<feature type="domain" description="Zn(2)-C6 fungal-type" evidence="4">
    <location>
        <begin position="19"/>
        <end position="49"/>
    </location>
</feature>
<name>A0A6A5XLB4_9PLEO</name>
<dbReference type="CDD" id="cd00067">
    <property type="entry name" value="GAL4"/>
    <property type="match status" value="1"/>
</dbReference>
<dbReference type="GO" id="GO:0045944">
    <property type="term" value="P:positive regulation of transcription by RNA polymerase II"/>
    <property type="evidence" value="ECO:0007669"/>
    <property type="project" value="TreeGrafter"/>
</dbReference>
<dbReference type="InterPro" id="IPR036864">
    <property type="entry name" value="Zn2-C6_fun-type_DNA-bd_sf"/>
</dbReference>
<dbReference type="GO" id="GO:0000976">
    <property type="term" value="F:transcription cis-regulatory region binding"/>
    <property type="evidence" value="ECO:0007669"/>
    <property type="project" value="TreeGrafter"/>
</dbReference>
<gene>
    <name evidence="5" type="ORF">BU24DRAFT_242038</name>
</gene>
<dbReference type="Gene3D" id="4.10.240.10">
    <property type="entry name" value="Zn(2)-C6 fungal-type DNA-binding domain"/>
    <property type="match status" value="1"/>
</dbReference>
<dbReference type="PROSITE" id="PS00463">
    <property type="entry name" value="ZN2_CY6_FUNGAL_1"/>
    <property type="match status" value="1"/>
</dbReference>
<keyword evidence="2" id="KW-0539">Nucleus</keyword>
<accession>A0A6A5XLB4</accession>
<dbReference type="PROSITE" id="PS50048">
    <property type="entry name" value="ZN2_CY6_FUNGAL_2"/>
    <property type="match status" value="1"/>
</dbReference>
<reference evidence="5" key="1">
    <citation type="journal article" date="2020" name="Stud. Mycol.">
        <title>101 Dothideomycetes genomes: a test case for predicting lifestyles and emergence of pathogens.</title>
        <authorList>
            <person name="Haridas S."/>
            <person name="Albert R."/>
            <person name="Binder M."/>
            <person name="Bloem J."/>
            <person name="Labutti K."/>
            <person name="Salamov A."/>
            <person name="Andreopoulos B."/>
            <person name="Baker S."/>
            <person name="Barry K."/>
            <person name="Bills G."/>
            <person name="Bluhm B."/>
            <person name="Cannon C."/>
            <person name="Castanera R."/>
            <person name="Culley D."/>
            <person name="Daum C."/>
            <person name="Ezra D."/>
            <person name="Gonzalez J."/>
            <person name="Henrissat B."/>
            <person name="Kuo A."/>
            <person name="Liang C."/>
            <person name="Lipzen A."/>
            <person name="Lutzoni F."/>
            <person name="Magnuson J."/>
            <person name="Mondo S."/>
            <person name="Nolan M."/>
            <person name="Ohm R."/>
            <person name="Pangilinan J."/>
            <person name="Park H.-J."/>
            <person name="Ramirez L."/>
            <person name="Alfaro M."/>
            <person name="Sun H."/>
            <person name="Tritt A."/>
            <person name="Yoshinaga Y."/>
            <person name="Zwiers L.-H."/>
            <person name="Turgeon B."/>
            <person name="Goodwin S."/>
            <person name="Spatafora J."/>
            <person name="Crous P."/>
            <person name="Grigoriev I."/>
        </authorList>
    </citation>
    <scope>NUCLEOTIDE SEQUENCE</scope>
    <source>
        <strain evidence="5">CBS 175.79</strain>
    </source>
</reference>
<dbReference type="PANTHER" id="PTHR37534:SF43">
    <property type="entry name" value="FINGER DOMAIN PROTEIN, PUTATIVE (AFU_ORTHOLOGUE AFUA_1G01850)-RELATED"/>
    <property type="match status" value="1"/>
</dbReference>
<dbReference type="Proteomes" id="UP000799778">
    <property type="component" value="Unassembled WGS sequence"/>
</dbReference>
<dbReference type="OrthoDB" id="5229455at2759"/>
<evidence type="ECO:0000256" key="3">
    <source>
        <dbReference type="SAM" id="MobiDB-lite"/>
    </source>
</evidence>
<dbReference type="SUPFAM" id="SSF57701">
    <property type="entry name" value="Zn2/Cys6 DNA-binding domain"/>
    <property type="match status" value="1"/>
</dbReference>
<evidence type="ECO:0000313" key="5">
    <source>
        <dbReference type="EMBL" id="KAF2013639.1"/>
    </source>
</evidence>
<keyword evidence="6" id="KW-1185">Reference proteome</keyword>
<dbReference type="GO" id="GO:0008270">
    <property type="term" value="F:zinc ion binding"/>
    <property type="evidence" value="ECO:0007669"/>
    <property type="project" value="InterPro"/>
</dbReference>
<evidence type="ECO:0000256" key="1">
    <source>
        <dbReference type="ARBA" id="ARBA00004123"/>
    </source>
</evidence>
<evidence type="ECO:0000313" key="6">
    <source>
        <dbReference type="Proteomes" id="UP000799778"/>
    </source>
</evidence>
<dbReference type="RefSeq" id="XP_033381978.1">
    <property type="nucleotide sequence ID" value="XM_033522289.1"/>
</dbReference>
<dbReference type="EMBL" id="ML978071">
    <property type="protein sequence ID" value="KAF2013639.1"/>
    <property type="molecule type" value="Genomic_DNA"/>
</dbReference>
<organism evidence="5 6">
    <name type="scientific">Aaosphaeria arxii CBS 175.79</name>
    <dbReference type="NCBI Taxonomy" id="1450172"/>
    <lineage>
        <taxon>Eukaryota</taxon>
        <taxon>Fungi</taxon>
        <taxon>Dikarya</taxon>
        <taxon>Ascomycota</taxon>
        <taxon>Pezizomycotina</taxon>
        <taxon>Dothideomycetes</taxon>
        <taxon>Pleosporomycetidae</taxon>
        <taxon>Pleosporales</taxon>
        <taxon>Pleosporales incertae sedis</taxon>
        <taxon>Aaosphaeria</taxon>
    </lineage>
</organism>
<feature type="compositionally biased region" description="Polar residues" evidence="3">
    <location>
        <begin position="64"/>
        <end position="84"/>
    </location>
</feature>
<sequence length="809" mass="88935">MPRPKRPGAGEPKRRSRTGCWPCKARKVKCGEERPGCANCERTGETCDYSIRLNWGGRTRRNTDTPTSIASSTGSSPYESTLTFEENVAPLFPPGPPALRNDLVHHARSHSAPSNPTSDPSQVGPNQPVASQAVPHSMAAASYGEFQTSLPAVSAHPFQTIPATFDYPSPPVSNFEAYSYTTNTAFPSIPAEVPIFHANMPPPNRTHFDYDNGSQGHISDFAQSISGQSNTSQAGESPAYTSAEDYYSNRSASEVFSPNAGPPTPYSPYMPMPLTPNSSVGSEDAYHRAASKQNHGQFQPPPPELRRMSVLSLLAGPPGDSPIAYSPSAHYNNRDVGTITYGYDLGLPDLDTPNNKDYNAIQIFTPPSHAMELDDDTNMDGEDDQQGKEMAFEEGAYYAKPVPIKLSKSLQPLSPILLDNPINLMYFHHFINHTARILVPHDCGQNPFRLILPKMAMEDTKIMSLLLAYSASHRARLLKHPEPVNRIAEWVKDVFPQLRAALVNNHEVPNATLAPAIMMASLQIISPDAFGVSIAWQDHLAIARQMIVSRGGPGSISRDDQVGYFLSRWFAYLEVVGSLSGNKNGQALGSIYWTCTEALADEENQIDCLMGFTARCVRILARIAELAKQCEPARFDQNGNVRPDWRPEPEVVQEAISIRRALEDGLSNHAVYKGCSHRSSSSEENEGTSDASEINATNEMFHWAGLIHLYRRVLGKSAEDAEVQHAVRAIIGLLHKVRRGSTAEACLLFPMVAAGCDANDEVQREKIMERLRCVEGFGMTQFHGARSILEKVWETGRPWESLVSGEFFG</sequence>
<feature type="compositionally biased region" description="Polar residues" evidence="3">
    <location>
        <begin position="111"/>
        <end position="130"/>
    </location>
</feature>
<dbReference type="AlphaFoldDB" id="A0A6A5XLB4"/>
<dbReference type="InterPro" id="IPR021858">
    <property type="entry name" value="Fun_TF"/>
</dbReference>
<dbReference type="InterPro" id="IPR001138">
    <property type="entry name" value="Zn2Cys6_DnaBD"/>
</dbReference>
<feature type="region of interest" description="Disordered" evidence="3">
    <location>
        <begin position="278"/>
        <end position="303"/>
    </location>
</feature>
<dbReference type="Pfam" id="PF00172">
    <property type="entry name" value="Zn_clus"/>
    <property type="match status" value="1"/>
</dbReference>
<dbReference type="Pfam" id="PF11951">
    <property type="entry name" value="Fungal_trans_2"/>
    <property type="match status" value="1"/>
</dbReference>
<feature type="region of interest" description="Disordered" evidence="3">
    <location>
        <begin position="56"/>
        <end position="131"/>
    </location>
</feature>
<evidence type="ECO:0000256" key="2">
    <source>
        <dbReference type="ARBA" id="ARBA00023242"/>
    </source>
</evidence>
<dbReference type="GO" id="GO:0005634">
    <property type="term" value="C:nucleus"/>
    <property type="evidence" value="ECO:0007669"/>
    <property type="project" value="UniProtKB-SubCell"/>
</dbReference>
<proteinExistence type="predicted"/>
<dbReference type="GeneID" id="54279686"/>
<dbReference type="SMART" id="SM00066">
    <property type="entry name" value="GAL4"/>
    <property type="match status" value="1"/>
</dbReference>
<dbReference type="PANTHER" id="PTHR37534">
    <property type="entry name" value="TRANSCRIPTIONAL ACTIVATOR PROTEIN UGA3"/>
    <property type="match status" value="1"/>
</dbReference>
<evidence type="ECO:0000259" key="4">
    <source>
        <dbReference type="PROSITE" id="PS50048"/>
    </source>
</evidence>